<evidence type="ECO:0000256" key="8">
    <source>
        <dbReference type="ARBA" id="ARBA00022792"/>
    </source>
</evidence>
<evidence type="ECO:0000256" key="10">
    <source>
        <dbReference type="ARBA" id="ARBA00023128"/>
    </source>
</evidence>
<keyword evidence="9" id="KW-1133">Transmembrane helix</keyword>
<dbReference type="InterPro" id="IPR018108">
    <property type="entry name" value="MCP_transmembrane"/>
</dbReference>
<comment type="function">
    <text evidence="14">Catalyzes the exchange of ADP and ATP across the membrane.</text>
</comment>
<comment type="function">
    <text evidence="13">ADP:ATP antiporter that mediates import of ADP into the mitochondrial matrix for ATP synthesis, and export of ATP out to fuel the cell. Cycles between the cytoplasmic-open state (c-state) and the matrix-open state (m-state): operates by the alternating access mechanism with a single substrate-binding site intermittently exposed to either the cytosolic (c-state) or matrix (m-state) side of the inner mitochondrial membrane.</text>
</comment>
<dbReference type="Pfam" id="PF00153">
    <property type="entry name" value="Mito_carr"/>
    <property type="match status" value="1"/>
</dbReference>
<dbReference type="EMBL" id="JAVXUP010001645">
    <property type="protein sequence ID" value="KAK3009459.1"/>
    <property type="molecule type" value="Genomic_DNA"/>
</dbReference>
<dbReference type="Proteomes" id="UP001188597">
    <property type="component" value="Unassembled WGS sequence"/>
</dbReference>
<keyword evidence="7" id="KW-0677">Repeat</keyword>
<dbReference type="GO" id="GO:1990544">
    <property type="term" value="P:mitochondrial ATP transmembrane transport"/>
    <property type="evidence" value="ECO:0007669"/>
    <property type="project" value="InterPro"/>
</dbReference>
<gene>
    <name evidence="15" type="ORF">RJ639_014216</name>
</gene>
<evidence type="ECO:0000256" key="1">
    <source>
        <dbReference type="ARBA" id="ARBA00004448"/>
    </source>
</evidence>
<keyword evidence="6" id="KW-0812">Transmembrane</keyword>
<accession>A0AA88VL95</accession>
<dbReference type="GO" id="GO:0005471">
    <property type="term" value="F:ATP:ADP antiporter activity"/>
    <property type="evidence" value="ECO:0007669"/>
    <property type="project" value="UniProtKB-UniRule"/>
</dbReference>
<proteinExistence type="inferred from homology"/>
<evidence type="ECO:0000256" key="7">
    <source>
        <dbReference type="ARBA" id="ARBA00022737"/>
    </source>
</evidence>
<reference evidence="15" key="1">
    <citation type="submission" date="2022-12" db="EMBL/GenBank/DDBJ databases">
        <title>Draft genome assemblies for two species of Escallonia (Escalloniales).</title>
        <authorList>
            <person name="Chanderbali A."/>
            <person name="Dervinis C."/>
            <person name="Anghel I."/>
            <person name="Soltis D."/>
            <person name="Soltis P."/>
            <person name="Zapata F."/>
        </authorList>
    </citation>
    <scope>NUCLEOTIDE SEQUENCE</scope>
    <source>
        <strain evidence="15">UCBG64.0493</strain>
        <tissue evidence="15">Leaf</tissue>
    </source>
</reference>
<keyword evidence="16" id="KW-1185">Reference proteome</keyword>
<protein>
    <recommendedName>
        <fullName evidence="14">ADP/ATP translocase</fullName>
    </recommendedName>
    <alternativeName>
        <fullName evidence="14">ADP,ATP carrier protein</fullName>
    </alternativeName>
</protein>
<dbReference type="InterPro" id="IPR002067">
    <property type="entry name" value="MCP"/>
</dbReference>
<evidence type="ECO:0000313" key="16">
    <source>
        <dbReference type="Proteomes" id="UP001188597"/>
    </source>
</evidence>
<dbReference type="SUPFAM" id="SSF103506">
    <property type="entry name" value="Mitochondrial carrier"/>
    <property type="match status" value="1"/>
</dbReference>
<evidence type="ECO:0000256" key="4">
    <source>
        <dbReference type="ARBA" id="ARBA00022448"/>
    </source>
</evidence>
<dbReference type="PANTHER" id="PTHR45635">
    <property type="entry name" value="ADP,ATP CARRIER PROTEIN 1-RELATED-RELATED"/>
    <property type="match status" value="1"/>
</dbReference>
<comment type="subunit">
    <text evidence="3 14">Monomer.</text>
</comment>
<comment type="caution">
    <text evidence="15">The sequence shown here is derived from an EMBL/GenBank/DDBJ whole genome shotgun (WGS) entry which is preliminary data.</text>
</comment>
<comment type="catalytic activity">
    <reaction evidence="12">
        <text>ADP(in) + ATP(out) = ADP(out) + ATP(in)</text>
        <dbReference type="Rhea" id="RHEA:34999"/>
        <dbReference type="ChEBI" id="CHEBI:30616"/>
        <dbReference type="ChEBI" id="CHEBI:456216"/>
    </reaction>
    <physiologicalReaction direction="left-to-right" evidence="12">
        <dbReference type="Rhea" id="RHEA:35000"/>
    </physiologicalReaction>
</comment>
<evidence type="ECO:0000313" key="15">
    <source>
        <dbReference type="EMBL" id="KAK3009459.1"/>
    </source>
</evidence>
<evidence type="ECO:0000256" key="13">
    <source>
        <dbReference type="ARBA" id="ARBA00045250"/>
    </source>
</evidence>
<evidence type="ECO:0000256" key="14">
    <source>
        <dbReference type="RuleBase" id="RU368008"/>
    </source>
</evidence>
<dbReference type="GO" id="GO:0005743">
    <property type="term" value="C:mitochondrial inner membrane"/>
    <property type="evidence" value="ECO:0007669"/>
    <property type="project" value="UniProtKB-SubCell"/>
</dbReference>
<comment type="subcellular location">
    <subcellularLocation>
        <location evidence="14">Membrane</location>
        <topology evidence="14">Multi-pass membrane protein</topology>
    </subcellularLocation>
    <subcellularLocation>
        <location evidence="1">Mitochondrion inner membrane</location>
        <topology evidence="1">Multi-pass membrane protein</topology>
    </subcellularLocation>
</comment>
<evidence type="ECO:0000256" key="11">
    <source>
        <dbReference type="ARBA" id="ARBA00023136"/>
    </source>
</evidence>
<evidence type="ECO:0000256" key="6">
    <source>
        <dbReference type="ARBA" id="ARBA00022692"/>
    </source>
</evidence>
<name>A0AA88VL95_9ASTE</name>
<keyword evidence="10" id="KW-0496">Mitochondrion</keyword>
<dbReference type="InterPro" id="IPR002113">
    <property type="entry name" value="ADT_euk_type"/>
</dbReference>
<comment type="similarity">
    <text evidence="2 14">Belongs to the mitochondrial carrier (TC 2.A.29) family.</text>
</comment>
<keyword evidence="11" id="KW-0472">Membrane</keyword>
<keyword evidence="4 14" id="KW-0813">Transport</keyword>
<dbReference type="PRINTS" id="PR00926">
    <property type="entry name" value="MITOCARRIER"/>
</dbReference>
<dbReference type="GO" id="GO:0140021">
    <property type="term" value="P:mitochondrial ADP transmembrane transport"/>
    <property type="evidence" value="ECO:0007669"/>
    <property type="project" value="InterPro"/>
</dbReference>
<evidence type="ECO:0000256" key="2">
    <source>
        <dbReference type="ARBA" id="ARBA00006375"/>
    </source>
</evidence>
<sequence length="130" mass="13821">MAAFKAPSTHTSHPAYGYYSNAGLRYPVNTSFVAANPSPVFIQAPSMKGAAGFAIDFLMGAVSAAVSKSAAAPIERAKLLIQNQDEMIKLEITRMPSFVVWDVEVSYIVRPRLYGATDTNSSIESASSGA</sequence>
<dbReference type="AlphaFoldDB" id="A0AA88VL95"/>
<dbReference type="PANTHER" id="PTHR45635:SF14">
    <property type="entry name" value="ADP_ATP TRANSLOCASE"/>
    <property type="match status" value="1"/>
</dbReference>
<keyword evidence="5" id="KW-0050">Antiport</keyword>
<organism evidence="15 16">
    <name type="scientific">Escallonia herrerae</name>
    <dbReference type="NCBI Taxonomy" id="1293975"/>
    <lineage>
        <taxon>Eukaryota</taxon>
        <taxon>Viridiplantae</taxon>
        <taxon>Streptophyta</taxon>
        <taxon>Embryophyta</taxon>
        <taxon>Tracheophyta</taxon>
        <taxon>Spermatophyta</taxon>
        <taxon>Magnoliopsida</taxon>
        <taxon>eudicotyledons</taxon>
        <taxon>Gunneridae</taxon>
        <taxon>Pentapetalae</taxon>
        <taxon>asterids</taxon>
        <taxon>campanulids</taxon>
        <taxon>Escalloniales</taxon>
        <taxon>Escalloniaceae</taxon>
        <taxon>Escallonia</taxon>
    </lineage>
</organism>
<keyword evidence="8" id="KW-0999">Mitochondrion inner membrane</keyword>
<evidence type="ECO:0000256" key="12">
    <source>
        <dbReference type="ARBA" id="ARBA00024143"/>
    </source>
</evidence>
<evidence type="ECO:0000256" key="9">
    <source>
        <dbReference type="ARBA" id="ARBA00022989"/>
    </source>
</evidence>
<dbReference type="Gene3D" id="1.50.40.10">
    <property type="entry name" value="Mitochondrial carrier domain"/>
    <property type="match status" value="1"/>
</dbReference>
<dbReference type="InterPro" id="IPR023395">
    <property type="entry name" value="MCP_dom_sf"/>
</dbReference>
<evidence type="ECO:0000256" key="3">
    <source>
        <dbReference type="ARBA" id="ARBA00011245"/>
    </source>
</evidence>
<evidence type="ECO:0000256" key="5">
    <source>
        <dbReference type="ARBA" id="ARBA00022449"/>
    </source>
</evidence>